<proteinExistence type="predicted"/>
<protein>
    <submittedName>
        <fullName evidence="1">Uncharacterized protein</fullName>
    </submittedName>
</protein>
<keyword evidence="2" id="KW-1185">Reference proteome</keyword>
<gene>
    <name evidence="1" type="ORF">DYU11_23210</name>
</gene>
<evidence type="ECO:0000313" key="1">
    <source>
        <dbReference type="EMBL" id="RIV19838.1"/>
    </source>
</evidence>
<sequence>MVKKWQKKLYNSMNTDGPYPFESPYLTRPKSDDLSKQWCVTYWIWSFTKNALTRKRVIVTGDTAQARLADADQVIKELNEYLKDGMVYEGEKLASHQEPAPMKAAKITADLLPMDVLYLLTP</sequence>
<accession>A0A418M2C0</accession>
<comment type="caution">
    <text evidence="1">The sequence shown here is derived from an EMBL/GenBank/DDBJ whole genome shotgun (WGS) entry which is preliminary data.</text>
</comment>
<dbReference type="AlphaFoldDB" id="A0A418M2C0"/>
<dbReference type="EMBL" id="QXED01000007">
    <property type="protein sequence ID" value="RIV19838.1"/>
    <property type="molecule type" value="Genomic_DNA"/>
</dbReference>
<reference evidence="1 2" key="1">
    <citation type="submission" date="2018-08" db="EMBL/GenBank/DDBJ databases">
        <title>Fibrisoma montanum sp. nov., isolated from Danxia mountain soil.</title>
        <authorList>
            <person name="Huang Y."/>
        </authorList>
    </citation>
    <scope>NUCLEOTIDE SEQUENCE [LARGE SCALE GENOMIC DNA]</scope>
    <source>
        <strain evidence="1 2">HYT19</strain>
    </source>
</reference>
<name>A0A418M2C0_9BACT</name>
<evidence type="ECO:0000313" key="2">
    <source>
        <dbReference type="Proteomes" id="UP000283523"/>
    </source>
</evidence>
<organism evidence="1 2">
    <name type="scientific">Fibrisoma montanum</name>
    <dbReference type="NCBI Taxonomy" id="2305895"/>
    <lineage>
        <taxon>Bacteria</taxon>
        <taxon>Pseudomonadati</taxon>
        <taxon>Bacteroidota</taxon>
        <taxon>Cytophagia</taxon>
        <taxon>Cytophagales</taxon>
        <taxon>Spirosomataceae</taxon>
        <taxon>Fibrisoma</taxon>
    </lineage>
</organism>
<dbReference type="Proteomes" id="UP000283523">
    <property type="component" value="Unassembled WGS sequence"/>
</dbReference>